<evidence type="ECO:0000313" key="4">
    <source>
        <dbReference type="Proteomes" id="UP000535501"/>
    </source>
</evidence>
<evidence type="ECO:0000256" key="2">
    <source>
        <dbReference type="SAM" id="MobiDB-lite"/>
    </source>
</evidence>
<evidence type="ECO:0000256" key="1">
    <source>
        <dbReference type="SAM" id="Coils"/>
    </source>
</evidence>
<feature type="compositionally biased region" description="Gly residues" evidence="2">
    <location>
        <begin position="48"/>
        <end position="57"/>
    </location>
</feature>
<feature type="region of interest" description="Disordered" evidence="2">
    <location>
        <begin position="47"/>
        <end position="78"/>
    </location>
</feature>
<sequence length="971" mass="107334">MEIFFGAFTSEWEQRRAALLHEMSSGGRGASAEEEMRKRLKQLAQLGAAGGGGGSSGASGARGSASKGRGAHRAQVTSATTVARPMEARLAAVAKGSQPAVVKMASYGGGARVGAMLNYVSRGGELKVENESGRILEGREELARIRGDWDHLFQNRAESRDIGSFSVEIAASGFASDEALHEQVRSTLTSGFGDRRYAYAIAKNEGGSVTVQGLVVLRSGQGERLTGDAKAAGIIQGRYDISSAAGEAAAKFSFHGYGNGVEFGASRLRGLVDRHDVVRDDRGRPIGNEKVAGELVQKEWRSELHSRRSRDVMHVIMSARAGTDVAAFEGAVRDFLAHQFAGHRYVFAMHDPASDPKEAGEGGKRPHVHAHAIVAMKSDSGDRIETTPAVFREWRSVMAEKARDHGIEMEMTDRREFASPPAFTRTQVRPVSREGRTEHVGTSEAAQARYDAKRSGRRTVAKSDRSRQYIIKAQESWLKVALAGGDRQVVAYAAQHREYLGSGFSTPQTETSGTVIPADFGPNFRINLATLQEMVLEGQELREMSRAQFETYEKKVETALFKLERSVSADDRADFDEIAGLARDFVNQKRELVDLYEQRKEALAEQGGESLRSEPRDPANDEWDAAVAKHGEAVVEAGNEAMIEIEHYREGLYRIEAGEFSADRKDGMQAGLQQALEKAAQLAVEGNSYLRDVAEQDQDLRQAIDRAEKQAEGQDRQEDGRADVIKAVQTIIAERIDRLNERLSDIAEDSYATRNDVSAERQFLADMNGQLDKLGPGDVLDLSRTETDYRYDEEEAASARESGVDYVPSIERDRQEHESHIDSVAPQLEQLRAHGVTIDTDFKIAAPPSQRDFNAYMNELAQEFAEAETDLDEVKGKAPANVDAAAEQGREARDEPDRRSIDNDTRETHELASTVDATNRLQDRLNRDKEAAQRSGETTRTDPAQQHIPRLEELEREQMQQRERDRDDRDR</sequence>
<organism evidence="3 4">
    <name type="scientific">Pseudorhizobium flavum</name>
    <dbReference type="NCBI Taxonomy" id="1335061"/>
    <lineage>
        <taxon>Bacteria</taxon>
        <taxon>Pseudomonadati</taxon>
        <taxon>Pseudomonadota</taxon>
        <taxon>Alphaproteobacteria</taxon>
        <taxon>Hyphomicrobiales</taxon>
        <taxon>Rhizobiaceae</taxon>
        <taxon>Rhizobium/Agrobacterium group</taxon>
        <taxon>Pseudorhizobium</taxon>
    </lineage>
</organism>
<feature type="compositionally biased region" description="Basic and acidic residues" evidence="2">
    <location>
        <begin position="431"/>
        <end position="441"/>
    </location>
</feature>
<dbReference type="RefSeq" id="WP_077548359.1">
    <property type="nucleotide sequence ID" value="NZ_JACHEJ010000022.1"/>
</dbReference>
<dbReference type="AlphaFoldDB" id="A0A7X0DEW2"/>
<dbReference type="EMBL" id="JACHEJ010000022">
    <property type="protein sequence ID" value="MBB6182225.1"/>
    <property type="molecule type" value="Genomic_DNA"/>
</dbReference>
<keyword evidence="4" id="KW-1185">Reference proteome</keyword>
<protein>
    <recommendedName>
        <fullName evidence="5">Conjugal transfer protein TraA</fullName>
    </recommendedName>
</protein>
<accession>A0A7X0DEW2</accession>
<comment type="caution">
    <text evidence="3">The sequence shown here is derived from an EMBL/GenBank/DDBJ whole genome shotgun (WGS) entry which is preliminary data.</text>
</comment>
<proteinExistence type="predicted"/>
<feature type="region of interest" description="Disordered" evidence="2">
    <location>
        <begin position="871"/>
        <end position="971"/>
    </location>
</feature>
<evidence type="ECO:0000313" key="3">
    <source>
        <dbReference type="EMBL" id="MBB6182225.1"/>
    </source>
</evidence>
<feature type="compositionally biased region" description="Basic and acidic residues" evidence="2">
    <location>
        <begin position="888"/>
        <end position="910"/>
    </location>
</feature>
<reference evidence="3 4" key="1">
    <citation type="submission" date="2020-08" db="EMBL/GenBank/DDBJ databases">
        <title>Genomic Encyclopedia of Type Strains, Phase IV (KMG-IV): sequencing the most valuable type-strain genomes for metagenomic binning, comparative biology and taxonomic classification.</title>
        <authorList>
            <person name="Goeker M."/>
        </authorList>
    </citation>
    <scope>NUCLEOTIDE SEQUENCE [LARGE SCALE GENOMIC DNA]</scope>
    <source>
        <strain evidence="3 4">DSM 102134</strain>
    </source>
</reference>
<dbReference type="Proteomes" id="UP000535501">
    <property type="component" value="Unassembled WGS sequence"/>
</dbReference>
<feature type="compositionally biased region" description="Basic and acidic residues" evidence="2">
    <location>
        <begin position="921"/>
        <end position="940"/>
    </location>
</feature>
<evidence type="ECO:0008006" key="5">
    <source>
        <dbReference type="Google" id="ProtNLM"/>
    </source>
</evidence>
<feature type="coiled-coil region" evidence="1">
    <location>
        <begin position="690"/>
        <end position="717"/>
    </location>
</feature>
<gene>
    <name evidence="3" type="ORF">HNQ75_004214</name>
</gene>
<feature type="compositionally biased region" description="Low complexity" evidence="2">
    <location>
        <begin position="58"/>
        <end position="68"/>
    </location>
</feature>
<feature type="compositionally biased region" description="Basic and acidic residues" evidence="2">
    <location>
        <begin position="949"/>
        <end position="971"/>
    </location>
</feature>
<feature type="region of interest" description="Disordered" evidence="2">
    <location>
        <begin position="427"/>
        <end position="459"/>
    </location>
</feature>
<keyword evidence="1" id="KW-0175">Coiled coil</keyword>
<name>A0A7X0DEW2_9HYPH</name>